<dbReference type="PANTHER" id="PTHR43214">
    <property type="entry name" value="TWO-COMPONENT RESPONSE REGULATOR"/>
    <property type="match status" value="1"/>
</dbReference>
<gene>
    <name evidence="8" type="ORF">AW736_08135</name>
</gene>
<protein>
    <recommendedName>
        <fullName evidence="10">LuxR family transcriptional regulator</fullName>
    </recommendedName>
</protein>
<evidence type="ECO:0000256" key="2">
    <source>
        <dbReference type="ARBA" id="ARBA00023015"/>
    </source>
</evidence>
<dbReference type="InterPro" id="IPR001789">
    <property type="entry name" value="Sig_transdc_resp-reg_receiver"/>
</dbReference>
<name>A0A178IMK6_9BACT</name>
<dbReference type="InterPro" id="IPR016032">
    <property type="entry name" value="Sig_transdc_resp-reg_C-effctor"/>
</dbReference>
<keyword evidence="2" id="KW-0805">Transcription regulation</keyword>
<dbReference type="PRINTS" id="PR00038">
    <property type="entry name" value="HTHLUXR"/>
</dbReference>
<dbReference type="CDD" id="cd06170">
    <property type="entry name" value="LuxR_C_like"/>
    <property type="match status" value="1"/>
</dbReference>
<comment type="caution">
    <text evidence="8">The sequence shown here is derived from an EMBL/GenBank/DDBJ whole genome shotgun (WGS) entry which is preliminary data.</text>
</comment>
<dbReference type="PROSITE" id="PS50110">
    <property type="entry name" value="RESPONSE_REGULATORY"/>
    <property type="match status" value="1"/>
</dbReference>
<dbReference type="RefSeq" id="WP_068769665.1">
    <property type="nucleotide sequence ID" value="NZ_CP109796.1"/>
</dbReference>
<feature type="domain" description="HTH luxR-type" evidence="6">
    <location>
        <begin position="147"/>
        <end position="212"/>
    </location>
</feature>
<proteinExistence type="predicted"/>
<evidence type="ECO:0000256" key="1">
    <source>
        <dbReference type="ARBA" id="ARBA00022553"/>
    </source>
</evidence>
<feature type="domain" description="Response regulatory" evidence="7">
    <location>
        <begin position="4"/>
        <end position="120"/>
    </location>
</feature>
<feature type="modified residue" description="4-aspartylphosphate" evidence="5">
    <location>
        <position position="55"/>
    </location>
</feature>
<dbReference type="AlphaFoldDB" id="A0A178IMK6"/>
<dbReference type="GO" id="GO:0003677">
    <property type="term" value="F:DNA binding"/>
    <property type="evidence" value="ECO:0007669"/>
    <property type="project" value="UniProtKB-KW"/>
</dbReference>
<evidence type="ECO:0000313" key="9">
    <source>
        <dbReference type="Proteomes" id="UP000078486"/>
    </source>
</evidence>
<dbReference type="InterPro" id="IPR000792">
    <property type="entry name" value="Tscrpt_reg_LuxR_C"/>
</dbReference>
<evidence type="ECO:0000259" key="6">
    <source>
        <dbReference type="PROSITE" id="PS50043"/>
    </source>
</evidence>
<accession>A0A178IMK6</accession>
<dbReference type="InterPro" id="IPR011006">
    <property type="entry name" value="CheY-like_superfamily"/>
</dbReference>
<dbReference type="EMBL" id="LRRQ01000058">
    <property type="protein sequence ID" value="OAM90435.1"/>
    <property type="molecule type" value="Genomic_DNA"/>
</dbReference>
<dbReference type="Pfam" id="PF00072">
    <property type="entry name" value="Response_reg"/>
    <property type="match status" value="1"/>
</dbReference>
<dbReference type="SMART" id="SM00421">
    <property type="entry name" value="HTH_LUXR"/>
    <property type="match status" value="1"/>
</dbReference>
<dbReference type="Pfam" id="PF00196">
    <property type="entry name" value="GerE"/>
    <property type="match status" value="1"/>
</dbReference>
<dbReference type="PANTHER" id="PTHR43214:SF41">
    <property type="entry name" value="NITRATE_NITRITE RESPONSE REGULATOR PROTEIN NARP"/>
    <property type="match status" value="1"/>
</dbReference>
<dbReference type="SUPFAM" id="SSF52172">
    <property type="entry name" value="CheY-like"/>
    <property type="match status" value="1"/>
</dbReference>
<dbReference type="Proteomes" id="UP000078486">
    <property type="component" value="Unassembled WGS sequence"/>
</dbReference>
<evidence type="ECO:0000259" key="7">
    <source>
        <dbReference type="PROSITE" id="PS50110"/>
    </source>
</evidence>
<reference evidence="8 9" key="1">
    <citation type="submission" date="2016-01" db="EMBL/GenBank/DDBJ databases">
        <title>High potential of lignocellulose degradation of a new Verrucomicrobia species.</title>
        <authorList>
            <person name="Wang Y."/>
            <person name="Shi Y."/>
            <person name="Qiu Z."/>
            <person name="Liu S."/>
            <person name="Yang H."/>
        </authorList>
    </citation>
    <scope>NUCLEOTIDE SEQUENCE [LARGE SCALE GENOMIC DNA]</scope>
    <source>
        <strain evidence="8 9">TSB47</strain>
    </source>
</reference>
<dbReference type="PROSITE" id="PS50043">
    <property type="entry name" value="HTH_LUXR_2"/>
    <property type="match status" value="1"/>
</dbReference>
<keyword evidence="9" id="KW-1185">Reference proteome</keyword>
<dbReference type="SUPFAM" id="SSF46894">
    <property type="entry name" value="C-terminal effector domain of the bipartite response regulators"/>
    <property type="match status" value="1"/>
</dbReference>
<dbReference type="OrthoDB" id="9797341at2"/>
<evidence type="ECO:0000313" key="8">
    <source>
        <dbReference type="EMBL" id="OAM90435.1"/>
    </source>
</evidence>
<dbReference type="SMART" id="SM00448">
    <property type="entry name" value="REC"/>
    <property type="match status" value="1"/>
</dbReference>
<keyword evidence="1 5" id="KW-0597">Phosphoprotein</keyword>
<dbReference type="Gene3D" id="3.40.50.2300">
    <property type="match status" value="1"/>
</dbReference>
<dbReference type="GO" id="GO:0000160">
    <property type="term" value="P:phosphorelay signal transduction system"/>
    <property type="evidence" value="ECO:0007669"/>
    <property type="project" value="InterPro"/>
</dbReference>
<organism evidence="8 9">
    <name type="scientific">Termitidicoccus mucosus</name>
    <dbReference type="NCBI Taxonomy" id="1184151"/>
    <lineage>
        <taxon>Bacteria</taxon>
        <taxon>Pseudomonadati</taxon>
        <taxon>Verrucomicrobiota</taxon>
        <taxon>Opitutia</taxon>
        <taxon>Opitutales</taxon>
        <taxon>Opitutaceae</taxon>
        <taxon>Termitidicoccus</taxon>
    </lineage>
</organism>
<keyword evidence="4" id="KW-0804">Transcription</keyword>
<dbReference type="InterPro" id="IPR039420">
    <property type="entry name" value="WalR-like"/>
</dbReference>
<evidence type="ECO:0000256" key="5">
    <source>
        <dbReference type="PROSITE-ProRule" id="PRU00169"/>
    </source>
</evidence>
<evidence type="ECO:0008006" key="10">
    <source>
        <dbReference type="Google" id="ProtNLM"/>
    </source>
</evidence>
<dbReference type="InterPro" id="IPR058245">
    <property type="entry name" value="NreC/VraR/RcsB-like_REC"/>
</dbReference>
<dbReference type="GO" id="GO:0006355">
    <property type="term" value="P:regulation of DNA-templated transcription"/>
    <property type="evidence" value="ECO:0007669"/>
    <property type="project" value="InterPro"/>
</dbReference>
<evidence type="ECO:0000256" key="3">
    <source>
        <dbReference type="ARBA" id="ARBA00023125"/>
    </source>
</evidence>
<sequence length="212" mass="23554">MPITIAIVEDDADIADEISKLIAETLDFKLSCVCRNVRSALERIPAAAPDVVIMDINLPDGSGIQATAQLKRLIPRTEVMIFTIYENTEDIYQALEAGASGYLLKRSSSTVIVTSIRNLMKGEVPMTAAIARKVIQSFQKKEQPAQANPGMSKLTPREMDILQLLAKGHPTKEIASQRFISIDTVNTHLRKIYEKLHVHSRAEAILKFLDKK</sequence>
<dbReference type="CDD" id="cd17535">
    <property type="entry name" value="REC_NarL-like"/>
    <property type="match status" value="1"/>
</dbReference>
<dbReference type="STRING" id="1184151.AW736_08135"/>
<keyword evidence="3" id="KW-0238">DNA-binding</keyword>
<evidence type="ECO:0000256" key="4">
    <source>
        <dbReference type="ARBA" id="ARBA00023163"/>
    </source>
</evidence>